<dbReference type="AlphaFoldDB" id="X6LFJ4"/>
<proteinExistence type="predicted"/>
<dbReference type="EMBL" id="ASPP01041339">
    <property type="protein sequence ID" value="ETO00334.1"/>
    <property type="molecule type" value="Genomic_DNA"/>
</dbReference>
<organism evidence="1 2">
    <name type="scientific">Reticulomyxa filosa</name>
    <dbReference type="NCBI Taxonomy" id="46433"/>
    <lineage>
        <taxon>Eukaryota</taxon>
        <taxon>Sar</taxon>
        <taxon>Rhizaria</taxon>
        <taxon>Retaria</taxon>
        <taxon>Foraminifera</taxon>
        <taxon>Monothalamids</taxon>
        <taxon>Reticulomyxidae</taxon>
        <taxon>Reticulomyxa</taxon>
    </lineage>
</organism>
<protein>
    <submittedName>
        <fullName evidence="1">Uncharacterized protein</fullName>
    </submittedName>
</protein>
<keyword evidence="2" id="KW-1185">Reference proteome</keyword>
<sequence length="267" mass="31854">MTHIDENNNRKTGSRIRSERKRCYSPDVDVVIDLTKDSNEENCENEPKLRQKRRRLNRSAVIKEPEPISIHEPIIINFFFLVHTKKNKKERNYSIESTESKDSDNCFLNKYEQVILQLSKVDDISKQDTTLKVRKLEHVCGTGKNKMTKRIYPEWSQMAKQHIHTKETENLHTDKVPEDLSLFHVWINVNDLFYAFGNRFHKRTLRNYKDVFISDLQKNFIKHKGLTHSFCKKKKNKQTNKQTIFYKFKFICLVCNEKKKNSIKINC</sequence>
<dbReference type="Proteomes" id="UP000023152">
    <property type="component" value="Unassembled WGS sequence"/>
</dbReference>
<reference evidence="1 2" key="1">
    <citation type="journal article" date="2013" name="Curr. Biol.">
        <title>The Genome of the Foraminiferan Reticulomyxa filosa.</title>
        <authorList>
            <person name="Glockner G."/>
            <person name="Hulsmann N."/>
            <person name="Schleicher M."/>
            <person name="Noegel A.A."/>
            <person name="Eichinger L."/>
            <person name="Gallinger C."/>
            <person name="Pawlowski J."/>
            <person name="Sierra R."/>
            <person name="Euteneuer U."/>
            <person name="Pillet L."/>
            <person name="Moustafa A."/>
            <person name="Platzer M."/>
            <person name="Groth M."/>
            <person name="Szafranski K."/>
            <person name="Schliwa M."/>
        </authorList>
    </citation>
    <scope>NUCLEOTIDE SEQUENCE [LARGE SCALE GENOMIC DNA]</scope>
</reference>
<evidence type="ECO:0000313" key="2">
    <source>
        <dbReference type="Proteomes" id="UP000023152"/>
    </source>
</evidence>
<comment type="caution">
    <text evidence="1">The sequence shown here is derived from an EMBL/GenBank/DDBJ whole genome shotgun (WGS) entry which is preliminary data.</text>
</comment>
<name>X6LFJ4_RETFI</name>
<evidence type="ECO:0000313" key="1">
    <source>
        <dbReference type="EMBL" id="ETO00334.1"/>
    </source>
</evidence>
<gene>
    <name evidence="1" type="ORF">RFI_37116</name>
</gene>
<accession>X6LFJ4</accession>